<dbReference type="InParanoid" id="B3SE03"/>
<protein>
    <submittedName>
        <fullName evidence="2">Uncharacterized protein</fullName>
    </submittedName>
</protein>
<reference evidence="2 3" key="1">
    <citation type="journal article" date="2008" name="Nature">
        <title>The Trichoplax genome and the nature of placozoans.</title>
        <authorList>
            <person name="Srivastava M."/>
            <person name="Begovic E."/>
            <person name="Chapman J."/>
            <person name="Putnam N.H."/>
            <person name="Hellsten U."/>
            <person name="Kawashima T."/>
            <person name="Kuo A."/>
            <person name="Mitros T."/>
            <person name="Salamov A."/>
            <person name="Carpenter M.L."/>
            <person name="Signorovitch A.Y."/>
            <person name="Moreno M.A."/>
            <person name="Kamm K."/>
            <person name="Grimwood J."/>
            <person name="Schmutz J."/>
            <person name="Shapiro H."/>
            <person name="Grigoriev I.V."/>
            <person name="Buss L.W."/>
            <person name="Schierwater B."/>
            <person name="Dellaporta S.L."/>
            <person name="Rokhsar D.S."/>
        </authorList>
    </citation>
    <scope>NUCLEOTIDE SEQUENCE [LARGE SCALE GENOMIC DNA]</scope>
    <source>
        <strain evidence="2 3">Grell-BS-1999</strain>
    </source>
</reference>
<feature type="transmembrane region" description="Helical" evidence="1">
    <location>
        <begin position="64"/>
        <end position="82"/>
    </location>
</feature>
<dbReference type="GO" id="GO:0006986">
    <property type="term" value="P:response to unfolded protein"/>
    <property type="evidence" value="ECO:0007669"/>
    <property type="project" value="InterPro"/>
</dbReference>
<dbReference type="Proteomes" id="UP000009022">
    <property type="component" value="Unassembled WGS sequence"/>
</dbReference>
<gene>
    <name evidence="2" type="ORF">TRIADDRAFT_62506</name>
</gene>
<evidence type="ECO:0000313" key="2">
    <source>
        <dbReference type="EMBL" id="EDV19043.1"/>
    </source>
</evidence>
<dbReference type="KEGG" id="tad:TRIADDRAFT_62506"/>
<sequence length="129" mass="14436">MEENTFFYLYLLADALDACTGKYCGRTVLENGQLTACGPCLCGFRPNASGICQPCALPLIVYDWLFLLFMSSFSLVLHFFFIDHYVRTDSKRLTIWHGSAIFEAIVSAIISILTSRPIGEFYTANVIKG</sequence>
<dbReference type="PhylomeDB" id="B3SE03"/>
<evidence type="ECO:0000256" key="1">
    <source>
        <dbReference type="SAM" id="Phobius"/>
    </source>
</evidence>
<keyword evidence="1" id="KW-1133">Transmembrane helix</keyword>
<dbReference type="PANTHER" id="PTHR12740:SF4">
    <property type="entry name" value="JNK1_MAPK8-ASSOCIATED MEMBRANE PROTEIN"/>
    <property type="match status" value="1"/>
</dbReference>
<dbReference type="InterPro" id="IPR008485">
    <property type="entry name" value="JAMP"/>
</dbReference>
<organism evidence="2 3">
    <name type="scientific">Trichoplax adhaerens</name>
    <name type="common">Trichoplax reptans</name>
    <dbReference type="NCBI Taxonomy" id="10228"/>
    <lineage>
        <taxon>Eukaryota</taxon>
        <taxon>Metazoa</taxon>
        <taxon>Placozoa</taxon>
        <taxon>Uniplacotomia</taxon>
        <taxon>Trichoplacea</taxon>
        <taxon>Trichoplacidae</taxon>
        <taxon>Trichoplax</taxon>
    </lineage>
</organism>
<dbReference type="Pfam" id="PF05571">
    <property type="entry name" value="JAMP"/>
    <property type="match status" value="1"/>
</dbReference>
<dbReference type="RefSeq" id="XP_002118474.1">
    <property type="nucleotide sequence ID" value="XM_002118438.1"/>
</dbReference>
<dbReference type="HOGENOM" id="CLU_1951537_0_0_1"/>
<dbReference type="EMBL" id="DS985325">
    <property type="protein sequence ID" value="EDV19043.1"/>
    <property type="molecule type" value="Genomic_DNA"/>
</dbReference>
<dbReference type="PANTHER" id="PTHR12740">
    <property type="entry name" value="JNK1/MAPK8-ASSOCIATED MEMBRANE PROTEIN"/>
    <property type="match status" value="1"/>
</dbReference>
<dbReference type="AlphaFoldDB" id="B3SE03"/>
<keyword evidence="1" id="KW-0472">Membrane</keyword>
<evidence type="ECO:0000313" key="3">
    <source>
        <dbReference type="Proteomes" id="UP000009022"/>
    </source>
</evidence>
<dbReference type="GO" id="GO:0016020">
    <property type="term" value="C:membrane"/>
    <property type="evidence" value="ECO:0007669"/>
    <property type="project" value="InterPro"/>
</dbReference>
<accession>B3SE03</accession>
<dbReference type="CTD" id="6759687"/>
<keyword evidence="3" id="KW-1185">Reference proteome</keyword>
<keyword evidence="1" id="KW-0812">Transmembrane</keyword>
<dbReference type="GeneID" id="6759687"/>
<proteinExistence type="predicted"/>
<dbReference type="eggNOG" id="KOG3744">
    <property type="taxonomic scope" value="Eukaryota"/>
</dbReference>
<name>B3SE03_TRIAD</name>
<dbReference type="OrthoDB" id="5920264at2759"/>
<feature type="transmembrane region" description="Helical" evidence="1">
    <location>
        <begin position="94"/>
        <end position="113"/>
    </location>
</feature>